<feature type="region of interest" description="Disordered" evidence="1">
    <location>
        <begin position="1"/>
        <end position="38"/>
    </location>
</feature>
<feature type="compositionally biased region" description="Low complexity" evidence="1">
    <location>
        <begin position="179"/>
        <end position="188"/>
    </location>
</feature>
<dbReference type="KEGG" id="dci:108251932"/>
<feature type="compositionally biased region" description="Basic and acidic residues" evidence="1">
    <location>
        <begin position="211"/>
        <end position="222"/>
    </location>
</feature>
<gene>
    <name evidence="3" type="primary">LOC108251932</name>
</gene>
<feature type="compositionally biased region" description="Polar residues" evidence="1">
    <location>
        <begin position="155"/>
        <end position="176"/>
    </location>
</feature>
<dbReference type="AlphaFoldDB" id="A0A1S4E700"/>
<evidence type="ECO:0000313" key="3">
    <source>
        <dbReference type="RefSeq" id="XP_017297975.2"/>
    </source>
</evidence>
<accession>A0A1S4E700</accession>
<dbReference type="Proteomes" id="UP000079169">
    <property type="component" value="Unplaced"/>
</dbReference>
<name>A0A1S4E700_DIACI</name>
<protein>
    <submittedName>
        <fullName evidence="3">Uncharacterized protein LOC108251932</fullName>
    </submittedName>
</protein>
<dbReference type="RefSeq" id="XP_017297975.2">
    <property type="nucleotide sequence ID" value="XM_017442486.2"/>
</dbReference>
<proteinExistence type="predicted"/>
<dbReference type="GeneID" id="108251932"/>
<reference evidence="3" key="1">
    <citation type="submission" date="2025-08" db="UniProtKB">
        <authorList>
            <consortium name="RefSeq"/>
        </authorList>
    </citation>
    <scope>IDENTIFICATION</scope>
</reference>
<keyword evidence="2" id="KW-1185">Reference proteome</keyword>
<dbReference type="PaxDb" id="121845-A0A1S4E700"/>
<sequence length="271" mass="29647">MDVTSPAPILKKPSIEELASHDPDHSPSHMSNGDVLPSILKRKSLEERNLDLNWGSPAHNCIKPILKRGTSTDTEDEMRSCLKSSDASLDSIEAEIYATATVEDTATCNREEETAVGEPAGYAREVAVEETATSSEKVETPSNIIEKTSEMVKCTSKNNEIPSKMMESNSNTSEIPSKTMESTSETSEIPSKVMETTSENSEIPPKVIENPTKESDGEDRPLSVLDRIRSLEQSSGLTGTHQFTLGLALRRTQSCRERYATQPSTAGELTR</sequence>
<feature type="compositionally biased region" description="Basic and acidic residues" evidence="1">
    <location>
        <begin position="13"/>
        <end position="27"/>
    </location>
</feature>
<organism evidence="2 3">
    <name type="scientific">Diaphorina citri</name>
    <name type="common">Asian citrus psyllid</name>
    <dbReference type="NCBI Taxonomy" id="121845"/>
    <lineage>
        <taxon>Eukaryota</taxon>
        <taxon>Metazoa</taxon>
        <taxon>Ecdysozoa</taxon>
        <taxon>Arthropoda</taxon>
        <taxon>Hexapoda</taxon>
        <taxon>Insecta</taxon>
        <taxon>Pterygota</taxon>
        <taxon>Neoptera</taxon>
        <taxon>Paraneoptera</taxon>
        <taxon>Hemiptera</taxon>
        <taxon>Sternorrhyncha</taxon>
        <taxon>Psylloidea</taxon>
        <taxon>Psyllidae</taxon>
        <taxon>Diaphorininae</taxon>
        <taxon>Diaphorina</taxon>
    </lineage>
</organism>
<evidence type="ECO:0000256" key="1">
    <source>
        <dbReference type="SAM" id="MobiDB-lite"/>
    </source>
</evidence>
<evidence type="ECO:0000313" key="2">
    <source>
        <dbReference type="Proteomes" id="UP000079169"/>
    </source>
</evidence>
<feature type="compositionally biased region" description="Polar residues" evidence="1">
    <location>
        <begin position="131"/>
        <end position="146"/>
    </location>
</feature>
<feature type="region of interest" description="Disordered" evidence="1">
    <location>
        <begin position="128"/>
        <end position="222"/>
    </location>
</feature>